<evidence type="ECO:0000313" key="7">
    <source>
        <dbReference type="EMBL" id="KXP14651.1"/>
    </source>
</evidence>
<evidence type="ECO:0008006" key="10">
    <source>
        <dbReference type="Google" id="ProtNLM"/>
    </source>
</evidence>
<proteinExistence type="inferred from homology"/>
<sequence>MSRRLVLVPALAALVAPLVPALVAAPASAAPTCADYTFIGAAGSGEGREAGGLGPTVNSAAQAFAGRVRAAGKTVAIRPIYYPAAPVPTSLDKLGGFLASMNTGAANTQGDADIVIKACPSTKIVMVGYSQGAAAVHRALQRLGDKKQIVAAGLIADPDRIPNDTTRYLGTAPRTQGMAQASAMISGANPAPLPARTGSRTITICNTGDPVCQWTGNLSDAVVDSHTSYSGADIGGRVASIAGL</sequence>
<dbReference type="RefSeq" id="WP_068569263.1">
    <property type="nucleotide sequence ID" value="NZ_LSRE01000044.1"/>
</dbReference>
<dbReference type="Pfam" id="PF01083">
    <property type="entry name" value="Cutinase"/>
    <property type="match status" value="1"/>
</dbReference>
<feature type="signal peptide" evidence="5">
    <location>
        <begin position="1"/>
        <end position="29"/>
    </location>
</feature>
<evidence type="ECO:0000313" key="6">
    <source>
        <dbReference type="EMBL" id="KXO91138.1"/>
    </source>
</evidence>
<evidence type="ECO:0000256" key="1">
    <source>
        <dbReference type="ARBA" id="ARBA00007534"/>
    </source>
</evidence>
<dbReference type="Gene3D" id="3.40.50.1820">
    <property type="entry name" value="alpha/beta hydrolase"/>
    <property type="match status" value="1"/>
</dbReference>
<organism evidence="7 8">
    <name type="scientific">Tsukamurella pseudospumae</name>
    <dbReference type="NCBI Taxonomy" id="239498"/>
    <lineage>
        <taxon>Bacteria</taxon>
        <taxon>Bacillati</taxon>
        <taxon>Actinomycetota</taxon>
        <taxon>Actinomycetes</taxon>
        <taxon>Mycobacteriales</taxon>
        <taxon>Tsukamurellaceae</taxon>
        <taxon>Tsukamurella</taxon>
    </lineage>
</organism>
<dbReference type="SUPFAM" id="SSF53474">
    <property type="entry name" value="alpha/beta-Hydrolases"/>
    <property type="match status" value="1"/>
</dbReference>
<comment type="similarity">
    <text evidence="1">Belongs to the cutinase family.</text>
</comment>
<dbReference type="PANTHER" id="PTHR33630:SF9">
    <property type="entry name" value="CUTINASE 4"/>
    <property type="match status" value="1"/>
</dbReference>
<keyword evidence="5" id="KW-0732">Signal</keyword>
<dbReference type="STRING" id="239498.AXK60_01800"/>
<evidence type="ECO:0000256" key="2">
    <source>
        <dbReference type="ARBA" id="ARBA00022487"/>
    </source>
</evidence>
<reference evidence="7" key="1">
    <citation type="submission" date="2016-02" db="EMBL/GenBank/DDBJ databases">
        <authorList>
            <person name="Teng J.L."/>
            <person name="Yang Y."/>
            <person name="Huang Y."/>
            <person name="Guo F."/>
            <person name="Wei W."/>
            <person name="Chen J.H."/>
            <person name="Wong S.Y."/>
            <person name="Lau S.K."/>
            <person name="Woo P.C."/>
        </authorList>
    </citation>
    <scope>NUCLEOTIDE SEQUENCE</scope>
    <source>
        <strain evidence="7">JCM 15929</strain>
    </source>
</reference>
<comment type="caution">
    <text evidence="7">The sequence shown here is derived from an EMBL/GenBank/DDBJ whole genome shotgun (WGS) entry which is preliminary data.</text>
</comment>
<gene>
    <name evidence="7" type="ORF">AXK60_01800</name>
    <name evidence="6" type="ORF">AXK61_06070</name>
</gene>
<evidence type="ECO:0000256" key="5">
    <source>
        <dbReference type="SAM" id="SignalP"/>
    </source>
</evidence>
<dbReference type="AlphaFoldDB" id="A0A138AW13"/>
<dbReference type="EMBL" id="LSRF01000001">
    <property type="protein sequence ID" value="KXP14651.1"/>
    <property type="molecule type" value="Genomic_DNA"/>
</dbReference>
<dbReference type="PANTHER" id="PTHR33630">
    <property type="entry name" value="CUTINASE RV1984C-RELATED-RELATED"/>
    <property type="match status" value="1"/>
</dbReference>
<evidence type="ECO:0000313" key="9">
    <source>
        <dbReference type="Proteomes" id="UP000070409"/>
    </source>
</evidence>
<evidence type="ECO:0000313" key="8">
    <source>
        <dbReference type="Proteomes" id="UP000070258"/>
    </source>
</evidence>
<name>A0A138AW13_9ACTN</name>
<dbReference type="GO" id="GO:0052689">
    <property type="term" value="F:carboxylic ester hydrolase activity"/>
    <property type="evidence" value="ECO:0007669"/>
    <property type="project" value="UniProtKB-KW"/>
</dbReference>
<accession>A0A138AW13</accession>
<evidence type="ECO:0000256" key="3">
    <source>
        <dbReference type="ARBA" id="ARBA00022801"/>
    </source>
</evidence>
<protein>
    <recommendedName>
        <fullName evidence="10">Cutinase</fullName>
    </recommendedName>
</protein>
<feature type="chain" id="PRO_5007483727" description="Cutinase" evidence="5">
    <location>
        <begin position="30"/>
        <end position="244"/>
    </location>
</feature>
<dbReference type="OrthoDB" id="3711786at2"/>
<evidence type="ECO:0000256" key="4">
    <source>
        <dbReference type="ARBA" id="ARBA00023157"/>
    </source>
</evidence>
<dbReference type="InterPro" id="IPR000675">
    <property type="entry name" value="Cutinase/axe"/>
</dbReference>
<reference evidence="8" key="3">
    <citation type="submission" date="2016-02" db="EMBL/GenBank/DDBJ databases">
        <authorList>
            <person name="Wen L."/>
            <person name="He K."/>
            <person name="Yang H."/>
        </authorList>
    </citation>
    <scope>NUCLEOTIDE SEQUENCE [LARGE SCALE GENOMIC DNA]</scope>
    <source>
        <strain evidence="8">JCM 15929</strain>
    </source>
</reference>
<keyword evidence="9" id="KW-1185">Reference proteome</keyword>
<dbReference type="SMART" id="SM01110">
    <property type="entry name" value="Cutinase"/>
    <property type="match status" value="1"/>
</dbReference>
<dbReference type="InterPro" id="IPR029058">
    <property type="entry name" value="AB_hydrolase_fold"/>
</dbReference>
<keyword evidence="4" id="KW-1015">Disulfide bond</keyword>
<dbReference type="Proteomes" id="UP000070409">
    <property type="component" value="Unassembled WGS sequence"/>
</dbReference>
<dbReference type="Proteomes" id="UP000070258">
    <property type="component" value="Unassembled WGS sequence"/>
</dbReference>
<keyword evidence="2" id="KW-0719">Serine esterase</keyword>
<dbReference type="EMBL" id="LSRE01000044">
    <property type="protein sequence ID" value="KXO91138.1"/>
    <property type="molecule type" value="Genomic_DNA"/>
</dbReference>
<reference evidence="6 9" key="2">
    <citation type="submission" date="2016-02" db="EMBL/GenBank/DDBJ databases">
        <authorList>
            <person name="Teng J.L."/>
            <person name="Tang Y."/>
            <person name="Huang Y."/>
            <person name="Guo F."/>
            <person name="Wei W."/>
            <person name="Chen J.H."/>
            <person name="Wong S.Y."/>
            <person name="Lau S.K."/>
            <person name="Woo P.C."/>
        </authorList>
    </citation>
    <scope>NUCLEOTIDE SEQUENCE [LARGE SCALE GENOMIC DNA]</scope>
    <source>
        <strain evidence="6 9">JCM 13375</strain>
    </source>
</reference>
<keyword evidence="3" id="KW-0378">Hydrolase</keyword>